<reference evidence="1 2" key="1">
    <citation type="submission" date="2024-02" db="EMBL/GenBank/DDBJ databases">
        <authorList>
            <person name="Chen Y."/>
            <person name="Shah S."/>
            <person name="Dougan E. K."/>
            <person name="Thang M."/>
            <person name="Chan C."/>
        </authorList>
    </citation>
    <scope>NUCLEOTIDE SEQUENCE [LARGE SCALE GENOMIC DNA]</scope>
</reference>
<gene>
    <name evidence="1" type="ORF">SCF082_LOCUS22325</name>
</gene>
<keyword evidence="2" id="KW-1185">Reference proteome</keyword>
<protein>
    <submittedName>
        <fullName evidence="1">Mitochondrial</fullName>
    </submittedName>
</protein>
<evidence type="ECO:0000313" key="1">
    <source>
        <dbReference type="EMBL" id="CAK9037813.1"/>
    </source>
</evidence>
<feature type="non-terminal residue" evidence="1">
    <location>
        <position position="1"/>
    </location>
</feature>
<dbReference type="InterPro" id="IPR015947">
    <property type="entry name" value="PUA-like_sf"/>
</dbReference>
<sequence length="252" mass="27302">PPNPLCLQGRGRSGVFRSARPSPLTRLLAPTIGLSVAAKRLKNLRTLQPSLRGVASDEHGIVWLASENGKEDVIGEVLELPVLPVEDVYLPGAPVILQVTDPSVRNLYDSLLLSGGRYVATVLFNQESSAMAAVGTLLYLEDFREAPGGYVAEHTACGRCRLRTAAQCASRMEVELLTCGSDTESSLPTTRLEPQLSQLERLRQKRGIPSGLKESLHLDPPLPPALQAVQGLWQVKSGVRVRIDQDQVGQTK</sequence>
<name>A0ABP0LF55_9DINO</name>
<accession>A0ABP0LF55</accession>
<dbReference type="Gene3D" id="2.30.130.40">
    <property type="entry name" value="LON domain-like"/>
    <property type="match status" value="1"/>
</dbReference>
<proteinExistence type="predicted"/>
<comment type="caution">
    <text evidence="1">The sequence shown here is derived from an EMBL/GenBank/DDBJ whole genome shotgun (WGS) entry which is preliminary data.</text>
</comment>
<organism evidence="1 2">
    <name type="scientific">Durusdinium trenchii</name>
    <dbReference type="NCBI Taxonomy" id="1381693"/>
    <lineage>
        <taxon>Eukaryota</taxon>
        <taxon>Sar</taxon>
        <taxon>Alveolata</taxon>
        <taxon>Dinophyceae</taxon>
        <taxon>Suessiales</taxon>
        <taxon>Symbiodiniaceae</taxon>
        <taxon>Durusdinium</taxon>
    </lineage>
</organism>
<dbReference type="SUPFAM" id="SSF88697">
    <property type="entry name" value="PUA domain-like"/>
    <property type="match status" value="1"/>
</dbReference>
<dbReference type="Proteomes" id="UP001642464">
    <property type="component" value="Unassembled WGS sequence"/>
</dbReference>
<dbReference type="InterPro" id="IPR046336">
    <property type="entry name" value="Lon_prtase_N_sf"/>
</dbReference>
<dbReference type="EMBL" id="CAXAMM010016002">
    <property type="protein sequence ID" value="CAK9037813.1"/>
    <property type="molecule type" value="Genomic_DNA"/>
</dbReference>
<evidence type="ECO:0000313" key="2">
    <source>
        <dbReference type="Proteomes" id="UP001642464"/>
    </source>
</evidence>